<accession>A0A7T5R2T9</accession>
<dbReference type="Proteomes" id="UP000595362">
    <property type="component" value="Chromosome"/>
</dbReference>
<sequence length="318" mass="33913">MNQRAAFLFQILEKIGAPLMAAASAVQSEGESRPEAAVVAELLARAVQSGVELSNIMDIKESGAEGEAVRLALAGLASQLLAGQYRQKGRIPGEGETARLIAALSATLTFADNFSPAAGNTRRLAALEAGMPPADDVQVMMQCLHAFDPVVLAISEYSFGVPERKLVQEVTERLVATAGGIAHRLLTDETLSDRKQAELVLLRALAPLYCEAHCAETKRLAGLADSEREQLAHGAAALPMEGVWQVFERRAAMMELFAQTLLPRFRAGQTQDEVAIDPLPPMAAAAPPVEAEAPVQTSYNPMAFFRPGAQPAEEGENT</sequence>
<evidence type="ECO:0000313" key="1">
    <source>
        <dbReference type="EMBL" id="QQG36435.1"/>
    </source>
</evidence>
<organism evidence="1 2">
    <name type="scientific">Micavibrio aeruginosavorus</name>
    <dbReference type="NCBI Taxonomy" id="349221"/>
    <lineage>
        <taxon>Bacteria</taxon>
        <taxon>Pseudomonadati</taxon>
        <taxon>Bdellovibrionota</taxon>
        <taxon>Bdellovibrionia</taxon>
        <taxon>Bdellovibrionales</taxon>
        <taxon>Pseudobdellovibrionaceae</taxon>
        <taxon>Micavibrio</taxon>
    </lineage>
</organism>
<name>A0A7T5R2T9_9BACT</name>
<proteinExistence type="predicted"/>
<dbReference type="EMBL" id="CP066681">
    <property type="protein sequence ID" value="QQG36435.1"/>
    <property type="molecule type" value="Genomic_DNA"/>
</dbReference>
<evidence type="ECO:0000313" key="2">
    <source>
        <dbReference type="Proteomes" id="UP000595362"/>
    </source>
</evidence>
<dbReference type="AlphaFoldDB" id="A0A7T5R2T9"/>
<protein>
    <submittedName>
        <fullName evidence="1">Uncharacterized protein</fullName>
    </submittedName>
</protein>
<reference evidence="1 2" key="1">
    <citation type="submission" date="2020-07" db="EMBL/GenBank/DDBJ databases">
        <title>Huge and variable diversity of episymbiotic CPR bacteria and DPANN archaea in groundwater ecosystems.</title>
        <authorList>
            <person name="He C.Y."/>
            <person name="Keren R."/>
            <person name="Whittaker M."/>
            <person name="Farag I.F."/>
            <person name="Doudna J."/>
            <person name="Cate J.H.D."/>
            <person name="Banfield J.F."/>
        </authorList>
    </citation>
    <scope>NUCLEOTIDE SEQUENCE [LARGE SCALE GENOMIC DNA]</scope>
    <source>
        <strain evidence="1">NC_groundwater_70_Ag_B-0.1um_54_66</strain>
    </source>
</reference>
<gene>
    <name evidence="1" type="ORF">HYS17_01185</name>
</gene>